<feature type="compositionally biased region" description="Low complexity" evidence="1">
    <location>
        <begin position="689"/>
        <end position="699"/>
    </location>
</feature>
<gene>
    <name evidence="3" type="ORF">CGC20_25680</name>
</gene>
<evidence type="ECO:0000313" key="3">
    <source>
        <dbReference type="EMBL" id="TPP50823.1"/>
    </source>
</evidence>
<feature type="region of interest" description="Disordered" evidence="1">
    <location>
        <begin position="689"/>
        <end position="713"/>
    </location>
</feature>
<feature type="transmembrane region" description="Helical" evidence="2">
    <location>
        <begin position="213"/>
        <end position="233"/>
    </location>
</feature>
<dbReference type="VEuPathDB" id="TriTrypDB:LDHU3_29.1190"/>
<protein>
    <submittedName>
        <fullName evidence="3">Putative integral membrane protein</fullName>
    </submittedName>
</protein>
<feature type="transmembrane region" description="Helical" evidence="2">
    <location>
        <begin position="316"/>
        <end position="339"/>
    </location>
</feature>
<feature type="transmembrane region" description="Helical" evidence="2">
    <location>
        <begin position="181"/>
        <end position="201"/>
    </location>
</feature>
<reference evidence="4" key="1">
    <citation type="submission" date="2019-02" db="EMBL/GenBank/DDBJ databases">
        <title>FDA dAtabase for Regulatory Grade micrObial Sequences (FDA-ARGOS): Supporting development and validation of Infectious Disease Dx tests.</title>
        <authorList>
            <person name="Duncan R."/>
            <person name="Fisher C."/>
            <person name="Tallon L."/>
            <person name="Sadzewicz L."/>
            <person name="Sengamalay N."/>
            <person name="Ott S."/>
            <person name="Godinez A."/>
            <person name="Nagaraj S."/>
            <person name="Vavikolanu K."/>
            <person name="Vyas G."/>
            <person name="Nadendla S."/>
            <person name="Aluvathingal J."/>
            <person name="Sichtig H."/>
        </authorList>
    </citation>
    <scope>NUCLEOTIDE SEQUENCE [LARGE SCALE GENOMIC DNA]</scope>
    <source>
        <strain evidence="4">FDAARGOS_360</strain>
    </source>
</reference>
<dbReference type="EMBL" id="RHLD01000010">
    <property type="protein sequence ID" value="TPP50823.1"/>
    <property type="molecule type" value="Genomic_DNA"/>
</dbReference>
<evidence type="ECO:0000256" key="1">
    <source>
        <dbReference type="SAM" id="MobiDB-lite"/>
    </source>
</evidence>
<feature type="region of interest" description="Disordered" evidence="1">
    <location>
        <begin position="388"/>
        <end position="423"/>
    </location>
</feature>
<name>A0A504XQM2_LEIDO</name>
<dbReference type="VEuPathDB" id="TriTrypDB:LdBPK_290880.1"/>
<dbReference type="VEuPathDB" id="TriTrypDB:LdCL_290013600"/>
<evidence type="ECO:0000256" key="2">
    <source>
        <dbReference type="SAM" id="Phobius"/>
    </source>
</evidence>
<sequence length="768" mass="83578">MSCERIDPKDFHSPAANQYTLNCLDELARSPKFKSYVRHVEYKERFYLTWFLAPFTLFGILYYHLKMFGEEGVSLFMGSPTSSFASLPAPPAGMVCATVILLLFAVPCIVIAPFAGFFEEPRRWQSLITLAFLTLVNIAVVSFGGSPLHYPPFVTTMPPVTELIVSWNPVDVAAILVRDIFVRRALCLQGFLLAGYTVAFWRSRFWDRVWHPPLPLVTVPIAVGLSGIGWWVVVQKGVPLFFTADGCPTLVAEALYWSAVKSDPAGAASLCFTVGKEIYRQVVRDAASLWQQRQLPMVLQNPSACMSLYLATASMALVHVFVLLVKPVADFVFGVFFFVLPTDPTLWGLTLIGTIGGAVTLFGAGAALVSVGSSTGATCPAEAKSLKAAADGDTTGSSPDSRPAAGEPHPGGEDEASLADTCGSVGKEADDNAPLMITIGTRQYKTSAFVKNRGLSYVPGKLKSNPKATFQPCTTNAPHSILDCQKLHLSNRGVLVRDRFIRLNMLVDNPGKQALLRHPGRSLKMRICRRDVEPQKGETHNPATCSDLHLLPDIVFVGIPGLRTAYFEAELRHNLAFGKLKEEAWETQCGTWCRGTRSHVVTTCRFLHYNRGDNYTEKPIPPHRPLAAIPDLTPSRPAQATDSNKRARGRGRGDRGGRGRENCRGRGRGSRGAAAIPLPAAFERGYVAPSQDSAPQASSITTRASGAENHVKSPHDALAEADWMTDNGDEGSPIDYRMLSVLLVLLGVFVFLLSVALHRKSNPASTAP</sequence>
<dbReference type="Proteomes" id="UP000318821">
    <property type="component" value="Unassembled WGS sequence"/>
</dbReference>
<feature type="compositionally biased region" description="Basic and acidic residues" evidence="1">
    <location>
        <begin position="651"/>
        <end position="664"/>
    </location>
</feature>
<keyword evidence="2" id="KW-0472">Membrane</keyword>
<evidence type="ECO:0000313" key="4">
    <source>
        <dbReference type="Proteomes" id="UP000318821"/>
    </source>
</evidence>
<keyword evidence="2" id="KW-1133">Transmembrane helix</keyword>
<feature type="transmembrane region" description="Helical" evidence="2">
    <location>
        <begin position="346"/>
        <end position="369"/>
    </location>
</feature>
<dbReference type="AlphaFoldDB" id="A0A504XQM2"/>
<accession>A0A504XQM2</accession>
<feature type="transmembrane region" description="Helical" evidence="2">
    <location>
        <begin position="92"/>
        <end position="115"/>
    </location>
</feature>
<dbReference type="VEuPathDB" id="TriTrypDB:LdCL_290013500"/>
<feature type="region of interest" description="Disordered" evidence="1">
    <location>
        <begin position="613"/>
        <end position="674"/>
    </location>
</feature>
<proteinExistence type="predicted"/>
<feature type="transmembrane region" description="Helical" evidence="2">
    <location>
        <begin position="46"/>
        <end position="65"/>
    </location>
</feature>
<keyword evidence="2" id="KW-0812">Transmembrane</keyword>
<dbReference type="VEuPathDB" id="TriTrypDB:LdBPK_290870.1"/>
<dbReference type="VEuPathDB" id="TriTrypDB:LDHU3_29.1180"/>
<organism evidence="3 4">
    <name type="scientific">Leishmania donovani</name>
    <dbReference type="NCBI Taxonomy" id="5661"/>
    <lineage>
        <taxon>Eukaryota</taxon>
        <taxon>Discoba</taxon>
        <taxon>Euglenozoa</taxon>
        <taxon>Kinetoplastea</taxon>
        <taxon>Metakinetoplastina</taxon>
        <taxon>Trypanosomatida</taxon>
        <taxon>Trypanosomatidae</taxon>
        <taxon>Leishmaniinae</taxon>
        <taxon>Leishmania</taxon>
    </lineage>
</organism>
<comment type="caution">
    <text evidence="3">The sequence shown here is derived from an EMBL/GenBank/DDBJ whole genome shotgun (WGS) entry which is preliminary data.</text>
</comment>
<feature type="transmembrane region" description="Helical" evidence="2">
    <location>
        <begin position="736"/>
        <end position="757"/>
    </location>
</feature>
<feature type="transmembrane region" description="Helical" evidence="2">
    <location>
        <begin position="127"/>
        <end position="150"/>
    </location>
</feature>